<dbReference type="RefSeq" id="XP_030045945.1">
    <property type="nucleotide sequence ID" value="XM_030190085.1"/>
</dbReference>
<keyword evidence="1" id="KW-1185">Reference proteome</keyword>
<accession>A0A6P7X5V1</accession>
<dbReference type="InParanoid" id="A0A6P7X5V1"/>
<evidence type="ECO:0000313" key="2">
    <source>
        <dbReference type="RefSeq" id="XP_030045945.1"/>
    </source>
</evidence>
<name>A0A6P7X5V1_9AMPH</name>
<proteinExistence type="predicted"/>
<dbReference type="AlphaFoldDB" id="A0A6P7X5V1"/>
<protein>
    <submittedName>
        <fullName evidence="2">Regulator of G-protein signaling 9-binding protein B-like isoform X1</fullName>
    </submittedName>
</protein>
<organism evidence="1 2">
    <name type="scientific">Microcaecilia unicolor</name>
    <dbReference type="NCBI Taxonomy" id="1415580"/>
    <lineage>
        <taxon>Eukaryota</taxon>
        <taxon>Metazoa</taxon>
        <taxon>Chordata</taxon>
        <taxon>Craniata</taxon>
        <taxon>Vertebrata</taxon>
        <taxon>Euteleostomi</taxon>
        <taxon>Amphibia</taxon>
        <taxon>Gymnophiona</taxon>
        <taxon>Siphonopidae</taxon>
        <taxon>Microcaecilia</taxon>
    </lineage>
</organism>
<sequence>MWISALPEVFQMNRNILNNRFCCWSEMQLKMVPFFLNSFLSLHVTNVISDETVTSIEQKNLDSEIENVDRMIYDMEMKVNALWWTPEASAVVCDNFSSLVIPISLEE</sequence>
<dbReference type="GeneID" id="115460288"/>
<reference evidence="2" key="1">
    <citation type="submission" date="2025-08" db="UniProtKB">
        <authorList>
            <consortium name="RefSeq"/>
        </authorList>
    </citation>
    <scope>IDENTIFICATION</scope>
</reference>
<evidence type="ECO:0000313" key="1">
    <source>
        <dbReference type="Proteomes" id="UP000515156"/>
    </source>
</evidence>
<gene>
    <name evidence="2" type="primary">LOC115460288</name>
</gene>
<dbReference type="Proteomes" id="UP000515156">
    <property type="component" value="Chromosome 1"/>
</dbReference>
<dbReference type="KEGG" id="muo:115460288"/>